<accession>A0ABQ1CQU1</accession>
<dbReference type="EMBL" id="BLLN01000003">
    <property type="protein sequence ID" value="GFH72736.1"/>
    <property type="molecule type" value="Genomic_DNA"/>
</dbReference>
<proteinExistence type="predicted"/>
<evidence type="ECO:0000313" key="1">
    <source>
        <dbReference type="EMBL" id="GFH72736.1"/>
    </source>
</evidence>
<keyword evidence="2" id="KW-1185">Reference proteome</keyword>
<protein>
    <recommendedName>
        <fullName evidence="3">Lipoprotein</fullName>
    </recommendedName>
</protein>
<organism evidence="1 2">
    <name type="scientific">Streptomyces diastaticus subsp. diastaticus</name>
    <dbReference type="NCBI Taxonomy" id="68040"/>
    <lineage>
        <taxon>Bacteria</taxon>
        <taxon>Bacillati</taxon>
        <taxon>Actinomycetota</taxon>
        <taxon>Actinomycetes</taxon>
        <taxon>Kitasatosporales</taxon>
        <taxon>Streptomycetaceae</taxon>
        <taxon>Streptomyces</taxon>
        <taxon>Streptomyces diastaticus group</taxon>
    </lineage>
</organism>
<name>A0ABQ1CQU1_STRDI</name>
<evidence type="ECO:0000313" key="2">
    <source>
        <dbReference type="Proteomes" id="UP000472710"/>
    </source>
</evidence>
<gene>
    <name evidence="1" type="ORF">Sdia_35040</name>
</gene>
<dbReference type="PROSITE" id="PS51257">
    <property type="entry name" value="PROKAR_LIPOPROTEIN"/>
    <property type="match status" value="1"/>
</dbReference>
<comment type="caution">
    <text evidence="1">The sequence shown here is derived from an EMBL/GenBank/DDBJ whole genome shotgun (WGS) entry which is preliminary data.</text>
</comment>
<sequence length="184" mass="19786">MRRSAAGAGATALAAVLLVGCGSAEKDVAAPASSSSAPASPTADPDAAAKRSVLRAYKEMTTAEARTYATAKLDPELEKYATHKALSDISATLFYHQQQKTVMRGTVKRDPEVVKIDLDADPASATVEDCADSSRYDEVDAETGEVIKKKTSGDRRHVMKAEAFQNKAGDWRFFTHTIERDETC</sequence>
<reference evidence="1 2" key="1">
    <citation type="submission" date="2020-02" db="EMBL/GenBank/DDBJ databases">
        <title>Whole genome shotgun sequence of Streptomyces diastaticus subsp. diastaticus NBRC 13412.</title>
        <authorList>
            <person name="Ichikawa N."/>
            <person name="Komaki H."/>
            <person name="Tamura T."/>
        </authorList>
    </citation>
    <scope>NUCLEOTIDE SEQUENCE [LARGE SCALE GENOMIC DNA]</scope>
    <source>
        <strain evidence="1 2">NBRC 13412</strain>
    </source>
</reference>
<evidence type="ECO:0008006" key="3">
    <source>
        <dbReference type="Google" id="ProtNLM"/>
    </source>
</evidence>
<dbReference type="Proteomes" id="UP000472710">
    <property type="component" value="Unassembled WGS sequence"/>
</dbReference>